<evidence type="ECO:0000259" key="2">
    <source>
        <dbReference type="Pfam" id="PF01757"/>
    </source>
</evidence>
<keyword evidence="4" id="KW-1185">Reference proteome</keyword>
<dbReference type="InterPro" id="IPR050879">
    <property type="entry name" value="Acyltransferase_3"/>
</dbReference>
<feature type="transmembrane region" description="Helical" evidence="1">
    <location>
        <begin position="61"/>
        <end position="83"/>
    </location>
</feature>
<feature type="domain" description="Acyltransferase 3" evidence="2">
    <location>
        <begin position="23"/>
        <end position="374"/>
    </location>
</feature>
<feature type="transmembrane region" description="Helical" evidence="1">
    <location>
        <begin position="294"/>
        <end position="313"/>
    </location>
</feature>
<feature type="transmembrane region" description="Helical" evidence="1">
    <location>
        <begin position="21"/>
        <end position="41"/>
    </location>
</feature>
<reference evidence="3 4" key="1">
    <citation type="journal article" date="2022" name="Front. Microbiol.">
        <title>Identification and characterization of a novel class of self-sufficient cytochrome P450 hydroxylase involved in cyclohexanecarboxylate degradation in Paraburkholderia terrae strain KU-64.</title>
        <authorList>
            <person name="Yamamoto T."/>
            <person name="Hasegawa Y."/>
            <person name="Iwaki H."/>
        </authorList>
    </citation>
    <scope>NUCLEOTIDE SEQUENCE [LARGE SCALE GENOMIC DNA]</scope>
    <source>
        <strain evidence="3 4">KU-64</strain>
    </source>
</reference>
<gene>
    <name evidence="3" type="ORF">PTKU64_23510</name>
</gene>
<keyword evidence="1" id="KW-0812">Transmembrane</keyword>
<dbReference type="InterPro" id="IPR002656">
    <property type="entry name" value="Acyl_transf_3_dom"/>
</dbReference>
<feature type="transmembrane region" description="Helical" evidence="1">
    <location>
        <begin position="261"/>
        <end position="282"/>
    </location>
</feature>
<accession>A0ABM7TI81</accession>
<feature type="transmembrane region" description="Helical" evidence="1">
    <location>
        <begin position="172"/>
        <end position="191"/>
    </location>
</feature>
<feature type="transmembrane region" description="Helical" evidence="1">
    <location>
        <begin position="95"/>
        <end position="117"/>
    </location>
</feature>
<dbReference type="Proteomes" id="UP001319874">
    <property type="component" value="Chromosome 1"/>
</dbReference>
<protein>
    <submittedName>
        <fullName evidence="3">Acyltransferase</fullName>
    </submittedName>
</protein>
<sequence>MDAMVSSRSELKPREAGGRLAHIDAIRAIAALLVVVMHCAALEEFAASTSWLAQAANVLDFGRIGVVLFFGVSGFVIPASLISGEHPGTFWVRRFFRLYPAYWFSIALVLLTQWLFWTRSFSLHQILLNLTMLQNFLHAENLQGVYWTLKLELVFYVGCYLLFMVGLLERTALLAALSLLLTMIFVCYLDFYQGPLGFSRSIVRAIGLPSGSVAHAVSTGDNHPIPGLLNMNWGYFCAYFSMMFFGAVLRRWHDGDAGRVAQVLLSIVGVIWVVVLPMWGWYAFRASHVIDTVTVFAPCALALALFLVLINWIRVRSRVMAAIGLVSYSLYLLHPIVIDAIVWGGKRTGGTLDSSFVAFVLVCTLLSIGAAAACYLAIERSSIATGRSLARRLNSGLLPLGARR</sequence>
<dbReference type="Pfam" id="PF01757">
    <property type="entry name" value="Acyl_transf_3"/>
    <property type="match status" value="1"/>
</dbReference>
<keyword evidence="3" id="KW-0808">Transferase</keyword>
<dbReference type="PANTHER" id="PTHR23028">
    <property type="entry name" value="ACETYLTRANSFERASE"/>
    <property type="match status" value="1"/>
</dbReference>
<feature type="transmembrane region" description="Helical" evidence="1">
    <location>
        <begin position="145"/>
        <end position="165"/>
    </location>
</feature>
<evidence type="ECO:0000313" key="4">
    <source>
        <dbReference type="Proteomes" id="UP001319874"/>
    </source>
</evidence>
<keyword evidence="3" id="KW-0012">Acyltransferase</keyword>
<evidence type="ECO:0000256" key="1">
    <source>
        <dbReference type="SAM" id="Phobius"/>
    </source>
</evidence>
<feature type="transmembrane region" description="Helical" evidence="1">
    <location>
        <begin position="325"/>
        <end position="344"/>
    </location>
</feature>
<keyword evidence="1" id="KW-1133">Transmembrane helix</keyword>
<dbReference type="EMBL" id="AP024955">
    <property type="protein sequence ID" value="BCZ78676.1"/>
    <property type="molecule type" value="Genomic_DNA"/>
</dbReference>
<feature type="transmembrane region" description="Helical" evidence="1">
    <location>
        <begin position="233"/>
        <end position="249"/>
    </location>
</feature>
<keyword evidence="1" id="KW-0472">Membrane</keyword>
<feature type="transmembrane region" description="Helical" evidence="1">
    <location>
        <begin position="356"/>
        <end position="378"/>
    </location>
</feature>
<dbReference type="GO" id="GO:0016746">
    <property type="term" value="F:acyltransferase activity"/>
    <property type="evidence" value="ECO:0007669"/>
    <property type="project" value="UniProtKB-KW"/>
</dbReference>
<evidence type="ECO:0000313" key="3">
    <source>
        <dbReference type="EMBL" id="BCZ78676.1"/>
    </source>
</evidence>
<name>A0ABM7TI81_9BURK</name>
<dbReference type="PANTHER" id="PTHR23028:SF53">
    <property type="entry name" value="ACYL_TRANSF_3 DOMAIN-CONTAINING PROTEIN"/>
    <property type="match status" value="1"/>
</dbReference>
<organism evidence="3 4">
    <name type="scientific">Paraburkholderia terrae</name>
    <dbReference type="NCBI Taxonomy" id="311230"/>
    <lineage>
        <taxon>Bacteria</taxon>
        <taxon>Pseudomonadati</taxon>
        <taxon>Pseudomonadota</taxon>
        <taxon>Betaproteobacteria</taxon>
        <taxon>Burkholderiales</taxon>
        <taxon>Burkholderiaceae</taxon>
        <taxon>Paraburkholderia</taxon>
    </lineage>
</organism>
<proteinExistence type="predicted"/>